<sequence length="386" mass="37978">MSCTATQAKSASRGVPVGPRMMNRIVTVAGLSNATQRPISNEEYKFSCSTTVCRLSLALHHAHSSDKKSHSFQKLTMLKKASVLTLAGASAALATATSSAAGASVTIVGGTYSGQAITGYHVGAAQSYQVALAAGGSGASASEIYFNDTSNIYMDNSIYSGQALPCYVIEESSIAGGTGGPLECGANSDSSYPTTGAIQDDGTLIITGVQSWWVCDVNATQPYGVINGTVVGGFSTSEPSGSGIANCETITGLKLAGYTSSTSSASSSTSTASSASSSASSASATSTASVSSVSSATASTSVGSWNDWGSSSSSASSVSTTSSASSVSSVTSTATGWGSTSTSMSATSSKTSTTSAWVASYTGGAVANGVSGLGLMIAAGGVALMI</sequence>
<dbReference type="AlphaFoldDB" id="A0AAN6ID30"/>
<reference evidence="2" key="1">
    <citation type="journal article" date="2022" name="bioRxiv">
        <title>Deciphering the potential niche of two novel black yeast fungi from a biological soil crust based on their genomes, phenotypes, and melanin regulation.</title>
        <authorList>
            <consortium name="DOE Joint Genome Institute"/>
            <person name="Carr E.C."/>
            <person name="Barton Q."/>
            <person name="Grambo S."/>
            <person name="Sullivan M."/>
            <person name="Renfro C.M."/>
            <person name="Kuo A."/>
            <person name="Pangilinan J."/>
            <person name="Lipzen A."/>
            <person name="Keymanesh K."/>
            <person name="Savage E."/>
            <person name="Barry K."/>
            <person name="Grigoriev I.V."/>
            <person name="Riekhof W.R."/>
            <person name="Harris S.S."/>
        </authorList>
    </citation>
    <scope>NUCLEOTIDE SEQUENCE</scope>
    <source>
        <strain evidence="2">JF 03-4F</strain>
    </source>
</reference>
<keyword evidence="3" id="KW-1185">Reference proteome</keyword>
<accession>A0AAN6ID30</accession>
<dbReference type="Proteomes" id="UP001203852">
    <property type="component" value="Unassembled WGS sequence"/>
</dbReference>
<organism evidence="2 3">
    <name type="scientific">Exophiala viscosa</name>
    <dbReference type="NCBI Taxonomy" id="2486360"/>
    <lineage>
        <taxon>Eukaryota</taxon>
        <taxon>Fungi</taxon>
        <taxon>Dikarya</taxon>
        <taxon>Ascomycota</taxon>
        <taxon>Pezizomycotina</taxon>
        <taxon>Eurotiomycetes</taxon>
        <taxon>Chaetothyriomycetidae</taxon>
        <taxon>Chaetothyriales</taxon>
        <taxon>Herpotrichiellaceae</taxon>
        <taxon>Exophiala</taxon>
    </lineage>
</organism>
<feature type="region of interest" description="Disordered" evidence="1">
    <location>
        <begin position="329"/>
        <end position="348"/>
    </location>
</feature>
<evidence type="ECO:0000313" key="3">
    <source>
        <dbReference type="Proteomes" id="UP001203852"/>
    </source>
</evidence>
<protein>
    <submittedName>
        <fullName evidence="2">Uncharacterized protein</fullName>
    </submittedName>
</protein>
<comment type="caution">
    <text evidence="2">The sequence shown here is derived from an EMBL/GenBank/DDBJ whole genome shotgun (WGS) entry which is preliminary data.</text>
</comment>
<evidence type="ECO:0000256" key="1">
    <source>
        <dbReference type="SAM" id="MobiDB-lite"/>
    </source>
</evidence>
<dbReference type="EMBL" id="MU404354">
    <property type="protein sequence ID" value="KAI1613041.1"/>
    <property type="molecule type" value="Genomic_DNA"/>
</dbReference>
<gene>
    <name evidence="2" type="ORF">EDD36DRAFT_438322</name>
</gene>
<proteinExistence type="predicted"/>
<evidence type="ECO:0000313" key="2">
    <source>
        <dbReference type="EMBL" id="KAI1613041.1"/>
    </source>
</evidence>
<name>A0AAN6ID30_9EURO</name>